<evidence type="ECO:0000313" key="2">
    <source>
        <dbReference type="WBParaSite" id="nRc.2.0.1.t34435-RA"/>
    </source>
</evidence>
<dbReference type="AlphaFoldDB" id="A0A915K6U9"/>
<dbReference type="WBParaSite" id="nRc.2.0.1.t34435-RA">
    <property type="protein sequence ID" value="nRc.2.0.1.t34435-RA"/>
    <property type="gene ID" value="nRc.2.0.1.g34435"/>
</dbReference>
<evidence type="ECO:0000313" key="1">
    <source>
        <dbReference type="Proteomes" id="UP000887565"/>
    </source>
</evidence>
<accession>A0A915K6U9</accession>
<dbReference type="Proteomes" id="UP000887565">
    <property type="component" value="Unplaced"/>
</dbReference>
<organism evidence="1 2">
    <name type="scientific">Romanomermis culicivorax</name>
    <name type="common">Nematode worm</name>
    <dbReference type="NCBI Taxonomy" id="13658"/>
    <lineage>
        <taxon>Eukaryota</taxon>
        <taxon>Metazoa</taxon>
        <taxon>Ecdysozoa</taxon>
        <taxon>Nematoda</taxon>
        <taxon>Enoplea</taxon>
        <taxon>Dorylaimia</taxon>
        <taxon>Mermithida</taxon>
        <taxon>Mermithoidea</taxon>
        <taxon>Mermithidae</taxon>
        <taxon>Romanomermis</taxon>
    </lineage>
</organism>
<name>A0A915K6U9_ROMCU</name>
<sequence length="165" mass="18730">MASHLTDETVNQNSRRTSIKNNLSSVDLEIVSKIGNGFKCEQERDRQVYAVRYVKQLVPIQKHLGSVDAHRHQAGETGYDQEDVRDPFFKPKTFFYGPHRPTQLPMHHMLNSFRKFVRSLISEISCVSSANKSAKMPNDSLALKLCFLANMADDMAAAFVTEKRA</sequence>
<keyword evidence="1" id="KW-1185">Reference proteome</keyword>
<proteinExistence type="predicted"/>
<reference evidence="2" key="1">
    <citation type="submission" date="2022-11" db="UniProtKB">
        <authorList>
            <consortium name="WormBaseParasite"/>
        </authorList>
    </citation>
    <scope>IDENTIFICATION</scope>
</reference>
<protein>
    <submittedName>
        <fullName evidence="2">Uncharacterized protein</fullName>
    </submittedName>
</protein>